<dbReference type="EMBL" id="LR134266">
    <property type="protein sequence ID" value="VED67049.1"/>
    <property type="molecule type" value="Genomic_DNA"/>
</dbReference>
<gene>
    <name evidence="1" type="ORF">NCTC3166_00864</name>
</gene>
<protein>
    <submittedName>
        <fullName evidence="1">Uncharacterized protein</fullName>
    </submittedName>
</protein>
<sequence length="59" mass="6697">MNKTELINKIDKAMNRLDFLAEIMEGEKTLITGLNTICNILFEIRGEVSLNGIKEDENV</sequence>
<reference evidence="1 2" key="1">
    <citation type="submission" date="2018-12" db="EMBL/GenBank/DDBJ databases">
        <authorList>
            <consortium name="Pathogen Informatics"/>
        </authorList>
    </citation>
    <scope>NUCLEOTIDE SEQUENCE [LARGE SCALE GENOMIC DNA]</scope>
    <source>
        <strain evidence="1 2">NCTC3166</strain>
    </source>
</reference>
<proteinExistence type="predicted"/>
<name>A0A447Z4B4_9STRE</name>
<accession>A0A447Z4B4</accession>
<dbReference type="Proteomes" id="UP000270025">
    <property type="component" value="Chromosome"/>
</dbReference>
<evidence type="ECO:0000313" key="1">
    <source>
        <dbReference type="EMBL" id="VED67049.1"/>
    </source>
</evidence>
<keyword evidence="2" id="KW-1185">Reference proteome</keyword>
<dbReference type="RefSeq" id="WP_126404106.1">
    <property type="nucleotide sequence ID" value="NZ_LR134266.1"/>
</dbReference>
<organism evidence="1 2">
    <name type="scientific">Streptococcus viridans</name>
    <dbReference type="NCBI Taxonomy" id="78535"/>
    <lineage>
        <taxon>Bacteria</taxon>
        <taxon>Bacillati</taxon>
        <taxon>Bacillota</taxon>
        <taxon>Bacilli</taxon>
        <taxon>Lactobacillales</taxon>
        <taxon>Streptococcaceae</taxon>
        <taxon>Streptococcus</taxon>
    </lineage>
</organism>
<dbReference type="AlphaFoldDB" id="A0A447Z4B4"/>
<evidence type="ECO:0000313" key="2">
    <source>
        <dbReference type="Proteomes" id="UP000270025"/>
    </source>
</evidence>
<dbReference type="KEGG" id="svf:NCTC3166_00864"/>